<protein>
    <submittedName>
        <fullName evidence="2">Uncharacterized protein</fullName>
    </submittedName>
</protein>
<dbReference type="AlphaFoldDB" id="A0A074YTY2"/>
<dbReference type="CTD" id="20330419"/>
<dbReference type="GeneID" id="20330419"/>
<name>A0A074YTY2_OPIVI</name>
<reference evidence="2 3" key="1">
    <citation type="submission" date="2013-11" db="EMBL/GenBank/DDBJ databases">
        <title>Opisthorchis viverrini - life in the bile duct.</title>
        <authorList>
            <person name="Young N.D."/>
            <person name="Nagarajan N."/>
            <person name="Lin S.J."/>
            <person name="Korhonen P.K."/>
            <person name="Jex A.R."/>
            <person name="Hall R.S."/>
            <person name="Safavi-Hemami H."/>
            <person name="Kaewkong W."/>
            <person name="Bertrand D."/>
            <person name="Gao S."/>
            <person name="Seet Q."/>
            <person name="Wongkham S."/>
            <person name="Teh B.T."/>
            <person name="Wongkham C."/>
            <person name="Intapan P.M."/>
            <person name="Maleewong W."/>
            <person name="Yang X."/>
            <person name="Hu M."/>
            <person name="Wang Z."/>
            <person name="Hofmann A."/>
            <person name="Sternberg P.W."/>
            <person name="Tan P."/>
            <person name="Wang J."/>
            <person name="Gasser R.B."/>
        </authorList>
    </citation>
    <scope>NUCLEOTIDE SEQUENCE [LARGE SCALE GENOMIC DNA]</scope>
</reference>
<accession>A0A074YTY2</accession>
<organism evidence="2 3">
    <name type="scientific">Opisthorchis viverrini</name>
    <name type="common">Southeast Asian liver fluke</name>
    <dbReference type="NCBI Taxonomy" id="6198"/>
    <lineage>
        <taxon>Eukaryota</taxon>
        <taxon>Metazoa</taxon>
        <taxon>Spiralia</taxon>
        <taxon>Lophotrochozoa</taxon>
        <taxon>Platyhelminthes</taxon>
        <taxon>Trematoda</taxon>
        <taxon>Digenea</taxon>
        <taxon>Opisthorchiida</taxon>
        <taxon>Opisthorchiata</taxon>
        <taxon>Opisthorchiidae</taxon>
        <taxon>Opisthorchis</taxon>
    </lineage>
</organism>
<dbReference type="KEGG" id="ovi:T265_16254"/>
<feature type="non-terminal residue" evidence="2">
    <location>
        <position position="66"/>
    </location>
</feature>
<dbReference type="RefSeq" id="XP_009178095.1">
    <property type="nucleotide sequence ID" value="XM_009179831.1"/>
</dbReference>
<dbReference type="Proteomes" id="UP000054324">
    <property type="component" value="Unassembled WGS sequence"/>
</dbReference>
<evidence type="ECO:0000256" key="1">
    <source>
        <dbReference type="SAM" id="MobiDB-lite"/>
    </source>
</evidence>
<dbReference type="EMBL" id="KL608409">
    <property type="protein sequence ID" value="KER18158.1"/>
    <property type="molecule type" value="Genomic_DNA"/>
</dbReference>
<evidence type="ECO:0000313" key="3">
    <source>
        <dbReference type="Proteomes" id="UP000054324"/>
    </source>
</evidence>
<feature type="region of interest" description="Disordered" evidence="1">
    <location>
        <begin position="1"/>
        <end position="20"/>
    </location>
</feature>
<proteinExistence type="predicted"/>
<evidence type="ECO:0000313" key="2">
    <source>
        <dbReference type="EMBL" id="KER18158.1"/>
    </source>
</evidence>
<gene>
    <name evidence="2" type="ORF">T265_16254</name>
</gene>
<keyword evidence="3" id="KW-1185">Reference proteome</keyword>
<sequence length="66" mass="6989">MTSVESGAGRRSPPIRLSMGSLPIARTDSNSALCCGVPSSPGHGLPVTITSDHYLPPVVPHTFRYR</sequence>